<feature type="transmembrane region" description="Helical" evidence="1">
    <location>
        <begin position="234"/>
        <end position="258"/>
    </location>
</feature>
<comment type="caution">
    <text evidence="2">The sequence shown here is derived from an EMBL/GenBank/DDBJ whole genome shotgun (WGS) entry which is preliminary data.</text>
</comment>
<organism evidence="2 3">
    <name type="scientific">Stichopus japonicus</name>
    <name type="common">Sea cucumber</name>
    <dbReference type="NCBI Taxonomy" id="307972"/>
    <lineage>
        <taxon>Eukaryota</taxon>
        <taxon>Metazoa</taxon>
        <taxon>Echinodermata</taxon>
        <taxon>Eleutherozoa</taxon>
        <taxon>Echinozoa</taxon>
        <taxon>Holothuroidea</taxon>
        <taxon>Aspidochirotacea</taxon>
        <taxon>Aspidochirotida</taxon>
        <taxon>Stichopodidae</taxon>
        <taxon>Apostichopus</taxon>
    </lineage>
</organism>
<sequence>MSIRINEIELIELDQAYLWVPKDVSLNITCLASESRPAVNVTVVINNGEETYEPPQRYVEHVTENVPTISTSVSLIYRPDRDVVTISCNAYGVSSKVYHFNVSLYTYVFPDLYMTFNGERVEKEHFVKAGTMLNVSCHADGAKPEAVLSLYLFSQKLAAVKGSTFNEHSTIITYPLVKRLEPETITCESIQHIPNVTNPNNSVTIILELSEESTRTTTPKNLVPSSSSGGVFSLLQWLSSTLALLCILSFFVCGYKIIIKLR</sequence>
<name>A0A2G8JDI5_STIJA</name>
<evidence type="ECO:0000256" key="1">
    <source>
        <dbReference type="SAM" id="Phobius"/>
    </source>
</evidence>
<dbReference type="EMBL" id="MRZV01002401">
    <property type="protein sequence ID" value="PIK33793.1"/>
    <property type="molecule type" value="Genomic_DNA"/>
</dbReference>
<proteinExistence type="predicted"/>
<gene>
    <name evidence="2" type="ORF">BSL78_29394</name>
</gene>
<keyword evidence="3" id="KW-1185">Reference proteome</keyword>
<dbReference type="Proteomes" id="UP000230750">
    <property type="component" value="Unassembled WGS sequence"/>
</dbReference>
<evidence type="ECO:0000313" key="2">
    <source>
        <dbReference type="EMBL" id="PIK33793.1"/>
    </source>
</evidence>
<keyword evidence="1" id="KW-1133">Transmembrane helix</keyword>
<keyword evidence="1" id="KW-0472">Membrane</keyword>
<reference evidence="2 3" key="1">
    <citation type="journal article" date="2017" name="PLoS Biol.">
        <title>The sea cucumber genome provides insights into morphological evolution and visceral regeneration.</title>
        <authorList>
            <person name="Zhang X."/>
            <person name="Sun L."/>
            <person name="Yuan J."/>
            <person name="Sun Y."/>
            <person name="Gao Y."/>
            <person name="Zhang L."/>
            <person name="Li S."/>
            <person name="Dai H."/>
            <person name="Hamel J.F."/>
            <person name="Liu C."/>
            <person name="Yu Y."/>
            <person name="Liu S."/>
            <person name="Lin W."/>
            <person name="Guo K."/>
            <person name="Jin S."/>
            <person name="Xu P."/>
            <person name="Storey K.B."/>
            <person name="Huan P."/>
            <person name="Zhang T."/>
            <person name="Zhou Y."/>
            <person name="Zhang J."/>
            <person name="Lin C."/>
            <person name="Li X."/>
            <person name="Xing L."/>
            <person name="Huo D."/>
            <person name="Sun M."/>
            <person name="Wang L."/>
            <person name="Mercier A."/>
            <person name="Li F."/>
            <person name="Yang H."/>
            <person name="Xiang J."/>
        </authorList>
    </citation>
    <scope>NUCLEOTIDE SEQUENCE [LARGE SCALE GENOMIC DNA]</scope>
    <source>
        <strain evidence="2">Shaxun</strain>
        <tissue evidence="2">Muscle</tissue>
    </source>
</reference>
<feature type="non-terminal residue" evidence="2">
    <location>
        <position position="262"/>
    </location>
</feature>
<accession>A0A2G8JDI5</accession>
<dbReference type="AlphaFoldDB" id="A0A2G8JDI5"/>
<protein>
    <recommendedName>
        <fullName evidence="4">Ig-like domain-containing protein</fullName>
    </recommendedName>
</protein>
<keyword evidence="1" id="KW-0812">Transmembrane</keyword>
<evidence type="ECO:0008006" key="4">
    <source>
        <dbReference type="Google" id="ProtNLM"/>
    </source>
</evidence>
<evidence type="ECO:0000313" key="3">
    <source>
        <dbReference type="Proteomes" id="UP000230750"/>
    </source>
</evidence>